<dbReference type="GeneID" id="28819258"/>
<dbReference type="AlphaFoldDB" id="A0A194X352"/>
<feature type="non-terminal residue" evidence="2">
    <location>
        <position position="1"/>
    </location>
</feature>
<dbReference type="RefSeq" id="XP_018068968.1">
    <property type="nucleotide sequence ID" value="XM_018209532.1"/>
</dbReference>
<dbReference type="Gene3D" id="3.30.710.10">
    <property type="entry name" value="Potassium Channel Kv1.1, Chain A"/>
    <property type="match status" value="1"/>
</dbReference>
<proteinExistence type="predicted"/>
<dbReference type="OrthoDB" id="9997739at2759"/>
<dbReference type="InterPro" id="IPR011333">
    <property type="entry name" value="SKP1/BTB/POZ_sf"/>
</dbReference>
<name>A0A194X352_MOLSC</name>
<dbReference type="PANTHER" id="PTHR47843">
    <property type="entry name" value="BTB DOMAIN-CONTAINING PROTEIN-RELATED"/>
    <property type="match status" value="1"/>
</dbReference>
<feature type="region of interest" description="Disordered" evidence="1">
    <location>
        <begin position="112"/>
        <end position="145"/>
    </location>
</feature>
<gene>
    <name evidence="2" type="ORF">LY89DRAFT_589405</name>
</gene>
<dbReference type="EMBL" id="KQ947419">
    <property type="protein sequence ID" value="KUJ14613.1"/>
    <property type="molecule type" value="Genomic_DNA"/>
</dbReference>
<dbReference type="InParanoid" id="A0A194X352"/>
<protein>
    <recommendedName>
        <fullName evidence="4">BTB domain-containing protein</fullName>
    </recommendedName>
</protein>
<sequence length="291" mass="33130">PVLSLIKGGLSEAQAGCTIWKDVSKETFELFVKFAYTGNYSIPETKKRDLVVKPERVKRNTFTDQASPSSSSGIQAWHKAEEVNKAPAVEEPKEYIEKPVAYEEEVAAEASSDYNHGRFRKDKKSSPPPVVRTTREKYPEPPSPRLSATDFPSLFYPLLTPRNNHDSTCEPIEQFEPDQSYSNVLLAHASLYILGDYRLIDSLKALALYKLHKTLCIFQLNDENVKDVIDFARYTYSEGQCLEEGRLRGLVCRYMATNAVVLSHAEEFIDLLGEEGEFVKDFFKFELQMIH</sequence>
<reference evidence="2 3" key="1">
    <citation type="submission" date="2015-10" db="EMBL/GenBank/DDBJ databases">
        <title>Full genome of DAOMC 229536 Phialocephala scopiformis, a fungal endophyte of spruce producing the potent anti-insectan compound rugulosin.</title>
        <authorList>
            <consortium name="DOE Joint Genome Institute"/>
            <person name="Walker A.K."/>
            <person name="Frasz S.L."/>
            <person name="Seifert K.A."/>
            <person name="Miller J.D."/>
            <person name="Mondo S.J."/>
            <person name="Labutti K."/>
            <person name="Lipzen A."/>
            <person name="Dockter R."/>
            <person name="Kennedy M."/>
            <person name="Grigoriev I.V."/>
            <person name="Spatafora J.W."/>
        </authorList>
    </citation>
    <scope>NUCLEOTIDE SEQUENCE [LARGE SCALE GENOMIC DNA]</scope>
    <source>
        <strain evidence="2 3">CBS 120377</strain>
    </source>
</reference>
<evidence type="ECO:0000313" key="3">
    <source>
        <dbReference type="Proteomes" id="UP000070700"/>
    </source>
</evidence>
<dbReference type="STRING" id="149040.A0A194X352"/>
<evidence type="ECO:0008006" key="4">
    <source>
        <dbReference type="Google" id="ProtNLM"/>
    </source>
</evidence>
<organism evidence="2 3">
    <name type="scientific">Mollisia scopiformis</name>
    <name type="common">Conifer needle endophyte fungus</name>
    <name type="synonym">Phialocephala scopiformis</name>
    <dbReference type="NCBI Taxonomy" id="149040"/>
    <lineage>
        <taxon>Eukaryota</taxon>
        <taxon>Fungi</taxon>
        <taxon>Dikarya</taxon>
        <taxon>Ascomycota</taxon>
        <taxon>Pezizomycotina</taxon>
        <taxon>Leotiomycetes</taxon>
        <taxon>Helotiales</taxon>
        <taxon>Mollisiaceae</taxon>
        <taxon>Mollisia</taxon>
    </lineage>
</organism>
<evidence type="ECO:0000313" key="2">
    <source>
        <dbReference type="EMBL" id="KUJ14613.1"/>
    </source>
</evidence>
<dbReference type="PANTHER" id="PTHR47843:SF2">
    <property type="entry name" value="BTB DOMAIN-CONTAINING PROTEIN"/>
    <property type="match status" value="1"/>
</dbReference>
<dbReference type="KEGG" id="psco:LY89DRAFT_589405"/>
<evidence type="ECO:0000256" key="1">
    <source>
        <dbReference type="SAM" id="MobiDB-lite"/>
    </source>
</evidence>
<keyword evidence="3" id="KW-1185">Reference proteome</keyword>
<accession>A0A194X352</accession>
<dbReference type="Proteomes" id="UP000070700">
    <property type="component" value="Unassembled WGS sequence"/>
</dbReference>